<dbReference type="PROSITE" id="PS50297">
    <property type="entry name" value="ANK_REP_REGION"/>
    <property type="match status" value="2"/>
</dbReference>
<dbReference type="SMART" id="SM00248">
    <property type="entry name" value="ANK"/>
    <property type="match status" value="2"/>
</dbReference>
<dbReference type="Pfam" id="PF12796">
    <property type="entry name" value="Ank_2"/>
    <property type="match status" value="1"/>
</dbReference>
<dbReference type="Gene3D" id="3.30.420.10">
    <property type="entry name" value="Ribonuclease H-like superfamily/Ribonuclease H"/>
    <property type="match status" value="1"/>
</dbReference>
<gene>
    <name evidence="3" type="ORF">CTOB1V02_LOCUS8762</name>
</gene>
<sequence length="321" mass="35459">MDLFSHFGAPQKFRTDGGLQFASLKTREFYKRWGVRQVFSAPDYPQSNGLAESAVKTANKLLQRSKNQEEFYMRLLELLNTSGQDNTSEASSTPTQREHLPIKIGQQVHVQNKQTGRSFHNLYKTVGHGRPADVKEILDEYYAHIVGTQEQQPCSSTSPPPKACGRQSVLRTLCGEGLCHETLLHSAASKQDIETVTILLDAGADINALDSGGYTPLDAHIIPTNDSNEVNDGMTRLLLERNATLSGTPRLPLHEAAQEAKMSTIRILLEYGADPNAKQQTNCTLHYQTALCMVVAFLDELREGRSCEVVTGVWRGSSGTQ</sequence>
<dbReference type="Gene3D" id="1.25.40.20">
    <property type="entry name" value="Ankyrin repeat-containing domain"/>
    <property type="match status" value="1"/>
</dbReference>
<dbReference type="EMBL" id="OB663053">
    <property type="protein sequence ID" value="CAD7230906.1"/>
    <property type="molecule type" value="Genomic_DNA"/>
</dbReference>
<dbReference type="PANTHER" id="PTHR24193">
    <property type="entry name" value="ANKYRIN REPEAT PROTEIN"/>
    <property type="match status" value="1"/>
</dbReference>
<dbReference type="InterPro" id="IPR050663">
    <property type="entry name" value="Ankyrin-SOCS_Box"/>
</dbReference>
<name>A0A7R8WKY5_9CRUS</name>
<dbReference type="SUPFAM" id="SSF48403">
    <property type="entry name" value="Ankyrin repeat"/>
    <property type="match status" value="1"/>
</dbReference>
<protein>
    <submittedName>
        <fullName evidence="3">Uncharacterized protein</fullName>
    </submittedName>
</protein>
<dbReference type="SUPFAM" id="SSF53098">
    <property type="entry name" value="Ribonuclease H-like"/>
    <property type="match status" value="1"/>
</dbReference>
<keyword evidence="1" id="KW-0677">Repeat</keyword>
<dbReference type="InterPro" id="IPR001584">
    <property type="entry name" value="Integrase_cat-core"/>
</dbReference>
<dbReference type="GO" id="GO:0015074">
    <property type="term" value="P:DNA integration"/>
    <property type="evidence" value="ECO:0007669"/>
    <property type="project" value="InterPro"/>
</dbReference>
<reference evidence="3" key="1">
    <citation type="submission" date="2020-11" db="EMBL/GenBank/DDBJ databases">
        <authorList>
            <person name="Tran Van P."/>
        </authorList>
    </citation>
    <scope>NUCLEOTIDE SEQUENCE</scope>
</reference>
<dbReference type="InterPro" id="IPR036770">
    <property type="entry name" value="Ankyrin_rpt-contain_sf"/>
</dbReference>
<dbReference type="InterPro" id="IPR002110">
    <property type="entry name" value="Ankyrin_rpt"/>
</dbReference>
<dbReference type="PROSITE" id="PS50088">
    <property type="entry name" value="ANK_REPEAT"/>
    <property type="match status" value="2"/>
</dbReference>
<dbReference type="InterPro" id="IPR012337">
    <property type="entry name" value="RNaseH-like_sf"/>
</dbReference>
<proteinExistence type="predicted"/>
<evidence type="ECO:0000313" key="3">
    <source>
        <dbReference type="EMBL" id="CAD7230906.1"/>
    </source>
</evidence>
<dbReference type="PANTHER" id="PTHR24193:SF121">
    <property type="entry name" value="ADA2A-CONTAINING COMPLEX COMPONENT 3, ISOFORM D"/>
    <property type="match status" value="1"/>
</dbReference>
<dbReference type="AlphaFoldDB" id="A0A7R8WKY5"/>
<dbReference type="InterPro" id="IPR036397">
    <property type="entry name" value="RNaseH_sf"/>
</dbReference>
<dbReference type="GO" id="GO:0005634">
    <property type="term" value="C:nucleus"/>
    <property type="evidence" value="ECO:0007669"/>
    <property type="project" value="TreeGrafter"/>
</dbReference>
<evidence type="ECO:0000256" key="1">
    <source>
        <dbReference type="ARBA" id="ARBA00022737"/>
    </source>
</evidence>
<dbReference type="OrthoDB" id="426293at2759"/>
<keyword evidence="2" id="KW-0040">ANK repeat</keyword>
<accession>A0A7R8WKY5</accession>
<evidence type="ECO:0000256" key="2">
    <source>
        <dbReference type="ARBA" id="ARBA00023043"/>
    </source>
</evidence>
<dbReference type="GO" id="GO:0045944">
    <property type="term" value="P:positive regulation of transcription by RNA polymerase II"/>
    <property type="evidence" value="ECO:0007669"/>
    <property type="project" value="TreeGrafter"/>
</dbReference>
<dbReference type="GO" id="GO:0000976">
    <property type="term" value="F:transcription cis-regulatory region binding"/>
    <property type="evidence" value="ECO:0007669"/>
    <property type="project" value="TreeGrafter"/>
</dbReference>
<organism evidence="3">
    <name type="scientific">Cyprideis torosa</name>
    <dbReference type="NCBI Taxonomy" id="163714"/>
    <lineage>
        <taxon>Eukaryota</taxon>
        <taxon>Metazoa</taxon>
        <taxon>Ecdysozoa</taxon>
        <taxon>Arthropoda</taxon>
        <taxon>Crustacea</taxon>
        <taxon>Oligostraca</taxon>
        <taxon>Ostracoda</taxon>
        <taxon>Podocopa</taxon>
        <taxon>Podocopida</taxon>
        <taxon>Cytherocopina</taxon>
        <taxon>Cytheroidea</taxon>
        <taxon>Cytherideidae</taxon>
        <taxon>Cyprideis</taxon>
    </lineage>
</organism>
<dbReference type="PROSITE" id="PS50994">
    <property type="entry name" value="INTEGRASE"/>
    <property type="match status" value="1"/>
</dbReference>